<accession>A2BJM3</accession>
<dbReference type="InterPro" id="IPR036111">
    <property type="entry name" value="Mal/L-sulfo/L-lacto_DH-like_sf"/>
</dbReference>
<dbReference type="InterPro" id="IPR043144">
    <property type="entry name" value="Mal/L-sulf/L-lact_DH-like_ah"/>
</dbReference>
<dbReference type="PANTHER" id="PTHR11091:SF0">
    <property type="entry name" value="MALATE DEHYDROGENASE"/>
    <property type="match status" value="1"/>
</dbReference>
<keyword evidence="2 3" id="KW-0560">Oxidoreductase</keyword>
<protein>
    <submittedName>
        <fullName evidence="3">Malate dehydrogenase</fullName>
        <ecNumber evidence="3">1.1.1.3</ecNumber>
    </submittedName>
</protein>
<dbReference type="EMBL" id="CP000493">
    <property type="protein sequence ID" value="ABM80184.1"/>
    <property type="molecule type" value="Genomic_DNA"/>
</dbReference>
<dbReference type="STRING" id="415426.Hbut_0312"/>
<dbReference type="OrthoDB" id="40552at2157"/>
<dbReference type="Proteomes" id="UP000002593">
    <property type="component" value="Chromosome"/>
</dbReference>
<dbReference type="HOGENOM" id="CLU_040452_2_0_2"/>
<dbReference type="RefSeq" id="WP_011821502.1">
    <property type="nucleotide sequence ID" value="NC_008818.1"/>
</dbReference>
<keyword evidence="4" id="KW-1185">Reference proteome</keyword>
<evidence type="ECO:0000256" key="2">
    <source>
        <dbReference type="ARBA" id="ARBA00023002"/>
    </source>
</evidence>
<dbReference type="Gene3D" id="1.10.1530.10">
    <property type="match status" value="1"/>
</dbReference>
<evidence type="ECO:0000313" key="3">
    <source>
        <dbReference type="EMBL" id="ABM80184.1"/>
    </source>
</evidence>
<dbReference type="EnsemblBacteria" id="ABM80184">
    <property type="protein sequence ID" value="ABM80184"/>
    <property type="gene ID" value="Hbut_0312"/>
</dbReference>
<evidence type="ECO:0000256" key="1">
    <source>
        <dbReference type="ARBA" id="ARBA00006056"/>
    </source>
</evidence>
<gene>
    <name evidence="3" type="ordered locus">Hbut_0312</name>
</gene>
<dbReference type="KEGG" id="hbu:Hbut_0312"/>
<dbReference type="Gene3D" id="3.30.1370.60">
    <property type="entry name" value="Hypothetical oxidoreductase yiak, domain 2"/>
    <property type="match status" value="1"/>
</dbReference>
<sequence length="383" mass="41855">MHPKFYEKEKPVPPEEYVRVDHESLRSWVSKVFQALGLRRDYADIVADNLVAADLMGISSHGVQRIRRYVGGIKVGSINVNPDIRIVRDMGAAVLLDGDNGPGQVVGTKAMNIAIERAKRYGVGVVGVRRSHHYGIAGYYALMAVEHGMIGVSLTNARSLVAYVGTLSKYLGTNPIAVAAPRRNPPPFLFDAATSTVPVGKVEIYAKTGRSVPHGWAVSLEDGRELTGDAAPILEAIRKGRAALLPLGGLAEETGGHKGSGLALIVELLAGVLTGAAWAIHVRNTTDPQPANVGHFFMSINIEAFMSLEEFYDRFEKMIEEIKSLPKHPQADRIWIPGEKAWLTMETRKKIGIPLHRNVFNDLKKLSEELGLDFTVKVLKETA</sequence>
<dbReference type="eggNOG" id="arCOG04874">
    <property type="taxonomic scope" value="Archaea"/>
</dbReference>
<dbReference type="SUPFAM" id="SSF89733">
    <property type="entry name" value="L-sulfolactate dehydrogenase-like"/>
    <property type="match status" value="1"/>
</dbReference>
<name>A2BJM3_HYPBU</name>
<dbReference type="Pfam" id="PF02615">
    <property type="entry name" value="Ldh_2"/>
    <property type="match status" value="1"/>
</dbReference>
<organism evidence="3 4">
    <name type="scientific">Hyperthermus butylicus (strain DSM 5456 / JCM 9403 / PLM1-5)</name>
    <dbReference type="NCBI Taxonomy" id="415426"/>
    <lineage>
        <taxon>Archaea</taxon>
        <taxon>Thermoproteota</taxon>
        <taxon>Thermoprotei</taxon>
        <taxon>Desulfurococcales</taxon>
        <taxon>Pyrodictiaceae</taxon>
        <taxon>Hyperthermus</taxon>
    </lineage>
</organism>
<dbReference type="PANTHER" id="PTHR11091">
    <property type="entry name" value="OXIDOREDUCTASE-RELATED"/>
    <property type="match status" value="1"/>
</dbReference>
<dbReference type="GeneID" id="4782265"/>
<dbReference type="GO" id="GO:0004412">
    <property type="term" value="F:homoserine dehydrogenase activity"/>
    <property type="evidence" value="ECO:0007669"/>
    <property type="project" value="UniProtKB-EC"/>
</dbReference>
<dbReference type="EC" id="1.1.1.3" evidence="3"/>
<reference evidence="3 4" key="1">
    <citation type="journal article" date="2007" name="Archaea">
        <title>The genome of Hyperthermus butylicus: a sulfur-reducing, peptide fermenting, neutrophilic Crenarchaeote growing up to 108 degrees C.</title>
        <authorList>
            <person name="Brugger K."/>
            <person name="Chen L."/>
            <person name="Stark M."/>
            <person name="Zibat A."/>
            <person name="Redder P."/>
            <person name="Ruepp A."/>
            <person name="Awayez M."/>
            <person name="She Q."/>
            <person name="Garrett R.A."/>
            <person name="Klenk H.P."/>
        </authorList>
    </citation>
    <scope>NUCLEOTIDE SEQUENCE [LARGE SCALE GENOMIC DNA]</scope>
    <source>
        <strain evidence="4">DSM 5456 / JCM 9403 / PLM1-5</strain>
    </source>
</reference>
<comment type="similarity">
    <text evidence="1">Belongs to the LDH2/MDH2 oxidoreductase family.</text>
</comment>
<dbReference type="AlphaFoldDB" id="A2BJM3"/>
<proteinExistence type="inferred from homology"/>
<dbReference type="InterPro" id="IPR043143">
    <property type="entry name" value="Mal/L-sulf/L-lact_DH-like_NADP"/>
</dbReference>
<evidence type="ECO:0000313" key="4">
    <source>
        <dbReference type="Proteomes" id="UP000002593"/>
    </source>
</evidence>
<dbReference type="InterPro" id="IPR003767">
    <property type="entry name" value="Malate/L-lactate_DH-like"/>
</dbReference>